<keyword evidence="2" id="KW-0472">Membrane</keyword>
<evidence type="ECO:0000256" key="1">
    <source>
        <dbReference type="SAM" id="MobiDB-lite"/>
    </source>
</evidence>
<feature type="compositionally biased region" description="Polar residues" evidence="1">
    <location>
        <begin position="391"/>
        <end position="401"/>
    </location>
</feature>
<name>A0AA39L5X1_SARSR</name>
<sequence>MPSQLPAPPLAFLSSASFVLPLIPFILALSSTTLADAAPSIHERSPNNNPLNINWDPAPPPEDGPPASAGALRDKSYLPAQIGAIVGAYAFSLVLVAITLLCLAKKRREHLKAANDEIDFGTEYIPDSKDASEERFDPTIVANAFSSYDHIQRLQIPVNQSAPIAATGYVQNFSYPSPTRTEFNEPGPYIHPSPISTTSAPGVDFHVDQNVVAADRAMAQQQLEEMYKYAFEHEEAKKKGIMLEAPFPVVTTAERFSTSDRSTKSTLSKKERNKPANLNLSKATEEKPQSRTSSLFSALRSPKKKTPKGVHISSPIMTPQSGTFPRPEYQELAGIPPRHYAPPPPPPIPGMPVASAPRNTGAPLTPDISPQSVQSIDERIAVQLDTARAISTHQRNMSQAPTEYDPESATSMHSSAPLVGLPASPRSPSFHKPSLPSSPKPGASFSRPNPPSAIRTGGSLPLRAYEPSLASPSAQMTKQTVFERKGPLSPTTGRTPFTAGAVPYSPYQPNTPIVPMTPSLVTKEDRKRMKRLVPKTPTMEMVQSSDDVW</sequence>
<gene>
    <name evidence="4" type="ORF">NLU13_7623</name>
</gene>
<dbReference type="Proteomes" id="UP001175261">
    <property type="component" value="Unassembled WGS sequence"/>
</dbReference>
<keyword evidence="2" id="KW-1133">Transmembrane helix</keyword>
<feature type="region of interest" description="Disordered" evidence="1">
    <location>
        <begin position="391"/>
        <end position="464"/>
    </location>
</feature>
<feature type="chain" id="PRO_5041208994" evidence="3">
    <location>
        <begin position="38"/>
        <end position="549"/>
    </location>
</feature>
<feature type="compositionally biased region" description="Pro residues" evidence="1">
    <location>
        <begin position="339"/>
        <end position="350"/>
    </location>
</feature>
<organism evidence="4 5">
    <name type="scientific">Sarocladium strictum</name>
    <name type="common">Black bundle disease fungus</name>
    <name type="synonym">Acremonium strictum</name>
    <dbReference type="NCBI Taxonomy" id="5046"/>
    <lineage>
        <taxon>Eukaryota</taxon>
        <taxon>Fungi</taxon>
        <taxon>Dikarya</taxon>
        <taxon>Ascomycota</taxon>
        <taxon>Pezizomycotina</taxon>
        <taxon>Sordariomycetes</taxon>
        <taxon>Hypocreomycetidae</taxon>
        <taxon>Hypocreales</taxon>
        <taxon>Sarocladiaceae</taxon>
        <taxon>Sarocladium</taxon>
    </lineage>
</organism>
<proteinExistence type="predicted"/>
<accession>A0AA39L5X1</accession>
<dbReference type="AlphaFoldDB" id="A0AA39L5X1"/>
<feature type="region of interest" description="Disordered" evidence="1">
    <location>
        <begin position="40"/>
        <end position="70"/>
    </location>
</feature>
<keyword evidence="5" id="KW-1185">Reference proteome</keyword>
<dbReference type="EMBL" id="JAPDFR010000007">
    <property type="protein sequence ID" value="KAK0385145.1"/>
    <property type="molecule type" value="Genomic_DNA"/>
</dbReference>
<evidence type="ECO:0000256" key="2">
    <source>
        <dbReference type="SAM" id="Phobius"/>
    </source>
</evidence>
<feature type="region of interest" description="Disordered" evidence="1">
    <location>
        <begin position="254"/>
        <end position="370"/>
    </location>
</feature>
<feature type="region of interest" description="Disordered" evidence="1">
    <location>
        <begin position="483"/>
        <end position="549"/>
    </location>
</feature>
<keyword evidence="2" id="KW-0812">Transmembrane</keyword>
<evidence type="ECO:0000256" key="3">
    <source>
        <dbReference type="SAM" id="SignalP"/>
    </source>
</evidence>
<feature type="transmembrane region" description="Helical" evidence="2">
    <location>
        <begin position="82"/>
        <end position="103"/>
    </location>
</feature>
<feature type="signal peptide" evidence="3">
    <location>
        <begin position="1"/>
        <end position="37"/>
    </location>
</feature>
<keyword evidence="3" id="KW-0732">Signal</keyword>
<reference evidence="4" key="1">
    <citation type="submission" date="2022-10" db="EMBL/GenBank/DDBJ databases">
        <title>Determination and structural analysis of whole genome sequence of Sarocladium strictum F4-1.</title>
        <authorList>
            <person name="Hu L."/>
            <person name="Jiang Y."/>
        </authorList>
    </citation>
    <scope>NUCLEOTIDE SEQUENCE</scope>
    <source>
        <strain evidence="4">F4-1</strain>
    </source>
</reference>
<comment type="caution">
    <text evidence="4">The sequence shown here is derived from an EMBL/GenBank/DDBJ whole genome shotgun (WGS) entry which is preliminary data.</text>
</comment>
<feature type="compositionally biased region" description="Basic and acidic residues" evidence="1">
    <location>
        <begin position="257"/>
        <end position="274"/>
    </location>
</feature>
<evidence type="ECO:0000313" key="5">
    <source>
        <dbReference type="Proteomes" id="UP001175261"/>
    </source>
</evidence>
<evidence type="ECO:0000313" key="4">
    <source>
        <dbReference type="EMBL" id="KAK0385145.1"/>
    </source>
</evidence>
<protein>
    <submittedName>
        <fullName evidence="4">Uncharacterized protein</fullName>
    </submittedName>
</protein>